<evidence type="ECO:0000313" key="1">
    <source>
        <dbReference type="EMBL" id="PRY20246.1"/>
    </source>
</evidence>
<dbReference type="InterPro" id="IPR027417">
    <property type="entry name" value="P-loop_NTPase"/>
</dbReference>
<accession>A0A2T0RGB6</accession>
<dbReference type="EMBL" id="PVTD01000014">
    <property type="protein sequence ID" value="PRY20246.1"/>
    <property type="molecule type" value="Genomic_DNA"/>
</dbReference>
<dbReference type="Proteomes" id="UP000239480">
    <property type="component" value="Unassembled WGS sequence"/>
</dbReference>
<comment type="caution">
    <text evidence="1">The sequence shown here is derived from an EMBL/GenBank/DDBJ whole genome shotgun (WGS) entry which is preliminary data.</text>
</comment>
<keyword evidence="2" id="KW-1185">Reference proteome</keyword>
<dbReference type="SUPFAM" id="SSF52540">
    <property type="entry name" value="P-loop containing nucleoside triphosphate hydrolases"/>
    <property type="match status" value="1"/>
</dbReference>
<name>A0A2T0RGB6_9RHOB</name>
<evidence type="ECO:0008006" key="3">
    <source>
        <dbReference type="Google" id="ProtNLM"/>
    </source>
</evidence>
<dbReference type="Gene3D" id="3.40.50.300">
    <property type="entry name" value="P-loop containing nucleotide triphosphate hydrolases"/>
    <property type="match status" value="1"/>
</dbReference>
<dbReference type="AlphaFoldDB" id="A0A2T0RGB6"/>
<dbReference type="RefSeq" id="WP_106207906.1">
    <property type="nucleotide sequence ID" value="NZ_PVTD01000014.1"/>
</dbReference>
<reference evidence="1 2" key="1">
    <citation type="submission" date="2018-03" db="EMBL/GenBank/DDBJ databases">
        <title>Genomic Encyclopedia of Archaeal and Bacterial Type Strains, Phase II (KMG-II): from individual species to whole genera.</title>
        <authorList>
            <person name="Goeker M."/>
        </authorList>
    </citation>
    <scope>NUCLEOTIDE SEQUENCE [LARGE SCALE GENOMIC DNA]</scope>
    <source>
        <strain evidence="1 2">DSM 29328</strain>
    </source>
</reference>
<evidence type="ECO:0000313" key="2">
    <source>
        <dbReference type="Proteomes" id="UP000239480"/>
    </source>
</evidence>
<organism evidence="1 2">
    <name type="scientific">Aliiruegeria haliotis</name>
    <dbReference type="NCBI Taxonomy" id="1280846"/>
    <lineage>
        <taxon>Bacteria</taxon>
        <taxon>Pseudomonadati</taxon>
        <taxon>Pseudomonadota</taxon>
        <taxon>Alphaproteobacteria</taxon>
        <taxon>Rhodobacterales</taxon>
        <taxon>Roseobacteraceae</taxon>
        <taxon>Aliiruegeria</taxon>
    </lineage>
</organism>
<sequence>MVEPLSISFDVNGGTHKITLPEPGNQETRSVFILGLPKGGSTLLNRLMQPLCKHAGLAPFNLPATMRNLGLKPDRWPEGSNDLYLETGYAYVGYRGWPQPGGIPAFASGRTVFLVRDPRDMLVSLYFSQAFSHTPPGQEADEGLAKEFERQRSEAQQQELNDFALENAPRLSKIYQADFEKVDAIEHRVWRYEDVIFEKLTWVDEMLKYLDLDVSANRVAAIVQRNDVRPEAENPSDHIRRVSPGDHRDKLKSETIARLNDVFADFLARYGYRQAT</sequence>
<dbReference type="OrthoDB" id="8446141at2"/>
<gene>
    <name evidence="1" type="ORF">CLV78_11431</name>
</gene>
<protein>
    <recommendedName>
        <fullName evidence="3">Sulfotransferase domain-containing protein</fullName>
    </recommendedName>
</protein>
<proteinExistence type="predicted"/>